<dbReference type="SUPFAM" id="SSF54695">
    <property type="entry name" value="POZ domain"/>
    <property type="match status" value="1"/>
</dbReference>
<organism evidence="3 4">
    <name type="scientific">Sporothrix schenckii 1099-18</name>
    <dbReference type="NCBI Taxonomy" id="1397361"/>
    <lineage>
        <taxon>Eukaryota</taxon>
        <taxon>Fungi</taxon>
        <taxon>Dikarya</taxon>
        <taxon>Ascomycota</taxon>
        <taxon>Pezizomycotina</taxon>
        <taxon>Sordariomycetes</taxon>
        <taxon>Sordariomycetidae</taxon>
        <taxon>Ophiostomatales</taxon>
        <taxon>Ophiostomataceae</taxon>
        <taxon>Sporothrix</taxon>
    </lineage>
</organism>
<dbReference type="Proteomes" id="UP000033710">
    <property type="component" value="Unassembled WGS sequence"/>
</dbReference>
<dbReference type="OrthoDB" id="9997739at2759"/>
<dbReference type="PANTHER" id="PTHR47843">
    <property type="entry name" value="BTB DOMAIN-CONTAINING PROTEIN-RELATED"/>
    <property type="match status" value="1"/>
</dbReference>
<reference evidence="3 4" key="1">
    <citation type="journal article" date="2014" name="BMC Genomics">
        <title>Comparative genomics of the major fungal agents of human and animal Sporotrichosis: Sporothrix schenckii and Sporothrix brasiliensis.</title>
        <authorList>
            <person name="Teixeira M.M."/>
            <person name="de Almeida L.G."/>
            <person name="Kubitschek-Barreira P."/>
            <person name="Alves F.L."/>
            <person name="Kioshima E.S."/>
            <person name="Abadio A.K."/>
            <person name="Fernandes L."/>
            <person name="Derengowski L.S."/>
            <person name="Ferreira K.S."/>
            <person name="Souza R.C."/>
            <person name="Ruiz J.C."/>
            <person name="de Andrade N.C."/>
            <person name="Paes H.C."/>
            <person name="Nicola A.M."/>
            <person name="Albuquerque P."/>
            <person name="Gerber A.L."/>
            <person name="Martins V.P."/>
            <person name="Peconick L.D."/>
            <person name="Neto A.V."/>
            <person name="Chaucanez C.B."/>
            <person name="Silva P.A."/>
            <person name="Cunha O.L."/>
            <person name="de Oliveira F.F."/>
            <person name="dos Santos T.C."/>
            <person name="Barros A.L."/>
            <person name="Soares M.A."/>
            <person name="de Oliveira L.M."/>
            <person name="Marini M.M."/>
            <person name="Villalobos-Duno H."/>
            <person name="Cunha M.M."/>
            <person name="de Hoog S."/>
            <person name="da Silveira J.F."/>
            <person name="Henrissat B."/>
            <person name="Nino-Vega G.A."/>
            <person name="Cisalpino P.S."/>
            <person name="Mora-Montes H.M."/>
            <person name="Almeida S.R."/>
            <person name="Stajich J.E."/>
            <person name="Lopes-Bezerra L.M."/>
            <person name="Vasconcelos A.T."/>
            <person name="Felipe M.S."/>
        </authorList>
    </citation>
    <scope>NUCLEOTIDE SEQUENCE [LARGE SCALE GENOMIC DNA]</scope>
    <source>
        <strain evidence="3 4">1099-18</strain>
    </source>
</reference>
<dbReference type="InterPro" id="IPR000210">
    <property type="entry name" value="BTB/POZ_dom"/>
</dbReference>
<dbReference type="VEuPathDB" id="FungiDB:SPSK_11031"/>
<evidence type="ECO:0000313" key="4">
    <source>
        <dbReference type="Proteomes" id="UP000033710"/>
    </source>
</evidence>
<feature type="compositionally biased region" description="Basic and acidic residues" evidence="1">
    <location>
        <begin position="92"/>
        <end position="106"/>
    </location>
</feature>
<evidence type="ECO:0000313" key="3">
    <source>
        <dbReference type="EMBL" id="KJR87741.1"/>
    </source>
</evidence>
<feature type="domain" description="BTB" evidence="2">
    <location>
        <begin position="13"/>
        <end position="82"/>
    </location>
</feature>
<feature type="region of interest" description="Disordered" evidence="1">
    <location>
        <begin position="92"/>
        <end position="113"/>
    </location>
</feature>
<dbReference type="RefSeq" id="XP_016590417.1">
    <property type="nucleotide sequence ID" value="XM_016737251.1"/>
</dbReference>
<gene>
    <name evidence="3" type="ORF">SPSK_11031</name>
</gene>
<dbReference type="KEGG" id="ssck:SPSK_11031"/>
<sequence length="245" mass="27827">MDSALYETIVSSNPFKFIIGQEKKEYHLHSGLVAAQSIPLDALVNGNMQEAASKCVVWPEVSKETFGRFAMFLYTGDYNGAEKLPSLTEKSKDEMCSPTRNAKDRATTTTSQTGRFMTTCPDPLCSHDDVAWPDNRTLNILMVHAHMYVLADYHQIESLKAAALRKLHRLLVWYTVTKDSLEQIVCLVQFTYENTLPSKRDSLRSMVSEYCASALFRFRDVPEVDSLVRSLPDFAADMFQKLKLY</sequence>
<protein>
    <recommendedName>
        <fullName evidence="2">BTB domain-containing protein</fullName>
    </recommendedName>
</protein>
<dbReference type="AlphaFoldDB" id="A0A0F2MHU3"/>
<dbReference type="PROSITE" id="PS50097">
    <property type="entry name" value="BTB"/>
    <property type="match status" value="1"/>
</dbReference>
<dbReference type="InterPro" id="IPR011333">
    <property type="entry name" value="SKP1/BTB/POZ_sf"/>
</dbReference>
<evidence type="ECO:0000259" key="2">
    <source>
        <dbReference type="PROSITE" id="PS50097"/>
    </source>
</evidence>
<accession>A0A0F2MHU3</accession>
<name>A0A0F2MHU3_SPOSC</name>
<dbReference type="EMBL" id="AXCR01000004">
    <property type="protein sequence ID" value="KJR87741.1"/>
    <property type="molecule type" value="Genomic_DNA"/>
</dbReference>
<proteinExistence type="predicted"/>
<comment type="caution">
    <text evidence="3">The sequence shown here is derived from an EMBL/GenBank/DDBJ whole genome shotgun (WGS) entry which is preliminary data.</text>
</comment>
<dbReference type="Gene3D" id="3.30.710.10">
    <property type="entry name" value="Potassium Channel Kv1.1, Chain A"/>
    <property type="match status" value="1"/>
</dbReference>
<evidence type="ECO:0000256" key="1">
    <source>
        <dbReference type="SAM" id="MobiDB-lite"/>
    </source>
</evidence>
<reference evidence="3 4" key="2">
    <citation type="journal article" date="2015" name="Eukaryot. Cell">
        <title>Asexual propagation of a virulent clone complex in a human and feline outbreak of sporotrichosis.</title>
        <authorList>
            <person name="Teixeira Mde M."/>
            <person name="Rodrigues A.M."/>
            <person name="Tsui C.K."/>
            <person name="de Almeida L.G."/>
            <person name="Van Diepeningen A.D."/>
            <person name="van den Ende B.G."/>
            <person name="Fernandes G.F."/>
            <person name="Kano R."/>
            <person name="Hamelin R.C."/>
            <person name="Lopes-Bezerra L.M."/>
            <person name="Vasconcelos A.T."/>
            <person name="de Hoog S."/>
            <person name="de Camargo Z.P."/>
            <person name="Felipe M.S."/>
        </authorList>
    </citation>
    <scope>NUCLEOTIDE SEQUENCE [LARGE SCALE GENOMIC DNA]</scope>
    <source>
        <strain evidence="3 4">1099-18</strain>
    </source>
</reference>
<dbReference type="GeneID" id="27672528"/>